<feature type="chain" id="PRO_5040393781" evidence="4">
    <location>
        <begin position="19"/>
        <end position="279"/>
    </location>
</feature>
<dbReference type="PANTHER" id="PTHR24256">
    <property type="entry name" value="TRYPTASE-RELATED"/>
    <property type="match status" value="1"/>
</dbReference>
<dbReference type="InterPro" id="IPR001314">
    <property type="entry name" value="Peptidase_S1A"/>
</dbReference>
<dbReference type="SMART" id="SM00020">
    <property type="entry name" value="Tryp_SPc"/>
    <property type="match status" value="1"/>
</dbReference>
<dbReference type="PRINTS" id="PR00722">
    <property type="entry name" value="CHYMOTRYPSIN"/>
</dbReference>
<keyword evidence="6" id="KW-0645">Protease</keyword>
<dbReference type="OrthoDB" id="10051896at2759"/>
<keyword evidence="1" id="KW-1015">Disulfide bond</keyword>
<evidence type="ECO:0000259" key="5">
    <source>
        <dbReference type="PROSITE" id="PS50240"/>
    </source>
</evidence>
<evidence type="ECO:0000256" key="4">
    <source>
        <dbReference type="SAM" id="SignalP"/>
    </source>
</evidence>
<dbReference type="SUPFAM" id="SSF50494">
    <property type="entry name" value="Trypsin-like serine proteases"/>
    <property type="match status" value="1"/>
</dbReference>
<reference evidence="6" key="1">
    <citation type="submission" date="2022-07" db="EMBL/GenBank/DDBJ databases">
        <authorList>
            <person name="Trinca V."/>
            <person name="Uliana J.V.C."/>
            <person name="Torres T.T."/>
            <person name="Ward R.J."/>
            <person name="Monesi N."/>
        </authorList>
    </citation>
    <scope>NUCLEOTIDE SEQUENCE</scope>
    <source>
        <strain evidence="6">HSMRA1968</strain>
        <tissue evidence="6">Whole embryos</tissue>
    </source>
</reference>
<evidence type="ECO:0000256" key="3">
    <source>
        <dbReference type="ARBA" id="ARBA00024195"/>
    </source>
</evidence>
<dbReference type="InterPro" id="IPR001254">
    <property type="entry name" value="Trypsin_dom"/>
</dbReference>
<dbReference type="Gene3D" id="2.40.10.10">
    <property type="entry name" value="Trypsin-like serine proteases"/>
    <property type="match status" value="1"/>
</dbReference>
<dbReference type="PROSITE" id="PS50240">
    <property type="entry name" value="TRYPSIN_DOM"/>
    <property type="match status" value="1"/>
</dbReference>
<dbReference type="InterPro" id="IPR009003">
    <property type="entry name" value="Peptidase_S1_PA"/>
</dbReference>
<name>A0A9Q0MMC5_9DIPT</name>
<gene>
    <name evidence="6" type="primary">Prss57</name>
    <name evidence="6" type="ORF">Bhyg_16735</name>
</gene>
<protein>
    <submittedName>
        <fullName evidence="6">Serine protease 57</fullName>
    </submittedName>
</protein>
<sequence>MRSFIATALLFIVLCKDGYEVVGSNEIRIEDAPYMAYIVKYIDEIEAGVCEGTIISEWHILTAKRCLTYVEMPEFESDDETDPDNWLSEPQDISVVVGNSRIDDFVNLENVFAVKNVAFEENNDIAIIELDDKIVLDGVLTRKVNLLNNATYVPQHGTKCRVEGWDKDSDEIRLFRSHVNVSVGEECEVNVLDEFTEICAMDSSDSELCLVRSGGPLMLDDDTFTQIGIFLHEPAECIGINDGDPIYFNVAAKIKWIQEVLYDSAISKKTQPGVILVQH</sequence>
<dbReference type="EMBL" id="WJQU01002616">
    <property type="protein sequence ID" value="KAJ6632657.1"/>
    <property type="molecule type" value="Genomic_DNA"/>
</dbReference>
<evidence type="ECO:0000313" key="7">
    <source>
        <dbReference type="Proteomes" id="UP001151699"/>
    </source>
</evidence>
<evidence type="ECO:0000313" key="6">
    <source>
        <dbReference type="EMBL" id="KAJ6632657.1"/>
    </source>
</evidence>
<dbReference type="AlphaFoldDB" id="A0A9Q0MMC5"/>
<feature type="domain" description="Peptidase S1" evidence="5">
    <location>
        <begin position="21"/>
        <end position="262"/>
    </location>
</feature>
<organism evidence="6 7">
    <name type="scientific">Pseudolycoriella hygida</name>
    <dbReference type="NCBI Taxonomy" id="35572"/>
    <lineage>
        <taxon>Eukaryota</taxon>
        <taxon>Metazoa</taxon>
        <taxon>Ecdysozoa</taxon>
        <taxon>Arthropoda</taxon>
        <taxon>Hexapoda</taxon>
        <taxon>Insecta</taxon>
        <taxon>Pterygota</taxon>
        <taxon>Neoptera</taxon>
        <taxon>Endopterygota</taxon>
        <taxon>Diptera</taxon>
        <taxon>Nematocera</taxon>
        <taxon>Sciaroidea</taxon>
        <taxon>Sciaridae</taxon>
        <taxon>Pseudolycoriella</taxon>
    </lineage>
</organism>
<dbReference type="GO" id="GO:0006508">
    <property type="term" value="P:proteolysis"/>
    <property type="evidence" value="ECO:0007669"/>
    <property type="project" value="UniProtKB-KW"/>
</dbReference>
<proteinExistence type="inferred from homology"/>
<dbReference type="InterPro" id="IPR043504">
    <property type="entry name" value="Peptidase_S1_PA_chymotrypsin"/>
</dbReference>
<evidence type="ECO:0000256" key="1">
    <source>
        <dbReference type="ARBA" id="ARBA00023157"/>
    </source>
</evidence>
<accession>A0A9Q0MMC5</accession>
<comment type="caution">
    <text evidence="6">The sequence shown here is derived from an EMBL/GenBank/DDBJ whole genome shotgun (WGS) entry which is preliminary data.</text>
</comment>
<dbReference type="Proteomes" id="UP001151699">
    <property type="component" value="Unassembled WGS sequence"/>
</dbReference>
<dbReference type="GO" id="GO:0004252">
    <property type="term" value="F:serine-type endopeptidase activity"/>
    <property type="evidence" value="ECO:0007669"/>
    <property type="project" value="InterPro"/>
</dbReference>
<dbReference type="InterPro" id="IPR051487">
    <property type="entry name" value="Ser/Thr_Proteases_Immune/Dev"/>
</dbReference>
<keyword evidence="7" id="KW-1185">Reference proteome</keyword>
<feature type="signal peptide" evidence="4">
    <location>
        <begin position="1"/>
        <end position="18"/>
    </location>
</feature>
<keyword evidence="4" id="KW-0732">Signal</keyword>
<keyword evidence="2" id="KW-0325">Glycoprotein</keyword>
<evidence type="ECO:0000256" key="2">
    <source>
        <dbReference type="ARBA" id="ARBA00023180"/>
    </source>
</evidence>
<comment type="similarity">
    <text evidence="3">Belongs to the peptidase S1 family. CLIP subfamily.</text>
</comment>
<keyword evidence="6" id="KW-0378">Hydrolase</keyword>
<dbReference type="Pfam" id="PF00089">
    <property type="entry name" value="Trypsin"/>
    <property type="match status" value="1"/>
</dbReference>